<dbReference type="PANTHER" id="PTHR24186:SF38">
    <property type="entry name" value="ANKYRIN REPEAT FAMILY PROTEIN"/>
    <property type="match status" value="1"/>
</dbReference>
<dbReference type="EMBL" id="DUZY01000004">
    <property type="protein sequence ID" value="DAD37324.1"/>
    <property type="molecule type" value="Genomic_DNA"/>
</dbReference>
<gene>
    <name evidence="10" type="ORF">HUJ06_007965</name>
</gene>
<dbReference type="InterPro" id="IPR036770">
    <property type="entry name" value="Ankyrin_rpt-contain_sf"/>
</dbReference>
<dbReference type="Pfam" id="PF13637">
    <property type="entry name" value="Ank_4"/>
    <property type="match status" value="1"/>
</dbReference>
<keyword evidence="2 8" id="KW-0812">Transmembrane</keyword>
<protein>
    <recommendedName>
        <fullName evidence="9">PGG domain-containing protein</fullName>
    </recommendedName>
</protein>
<evidence type="ECO:0000256" key="5">
    <source>
        <dbReference type="ARBA" id="ARBA00023043"/>
    </source>
</evidence>
<evidence type="ECO:0000313" key="11">
    <source>
        <dbReference type="Proteomes" id="UP000607653"/>
    </source>
</evidence>
<proteinExistence type="predicted"/>
<evidence type="ECO:0000256" key="2">
    <source>
        <dbReference type="ARBA" id="ARBA00022692"/>
    </source>
</evidence>
<dbReference type="Pfam" id="PF12796">
    <property type="entry name" value="Ank_2"/>
    <property type="match status" value="2"/>
</dbReference>
<dbReference type="InterPro" id="IPR026961">
    <property type="entry name" value="PGG_dom"/>
</dbReference>
<feature type="transmembrane region" description="Helical" evidence="8">
    <location>
        <begin position="390"/>
        <end position="414"/>
    </location>
</feature>
<feature type="transmembrane region" description="Helical" evidence="8">
    <location>
        <begin position="434"/>
        <end position="454"/>
    </location>
</feature>
<accession>A0A822YT69</accession>
<dbReference type="Pfam" id="PF13962">
    <property type="entry name" value="PGG"/>
    <property type="match status" value="1"/>
</dbReference>
<dbReference type="SUPFAM" id="SSF48403">
    <property type="entry name" value="Ankyrin repeat"/>
    <property type="match status" value="1"/>
</dbReference>
<keyword evidence="4 8" id="KW-1133">Transmembrane helix</keyword>
<dbReference type="InterPro" id="IPR002110">
    <property type="entry name" value="Ankyrin_rpt"/>
</dbReference>
<dbReference type="PROSITE" id="PS50088">
    <property type="entry name" value="ANK_REPEAT"/>
    <property type="match status" value="2"/>
</dbReference>
<evidence type="ECO:0000256" key="8">
    <source>
        <dbReference type="SAM" id="Phobius"/>
    </source>
</evidence>
<comment type="caution">
    <text evidence="10">The sequence shown here is derived from an EMBL/GenBank/DDBJ whole genome shotgun (WGS) entry which is preliminary data.</text>
</comment>
<evidence type="ECO:0000313" key="10">
    <source>
        <dbReference type="EMBL" id="DAD37324.1"/>
    </source>
</evidence>
<feature type="repeat" description="ANK" evidence="7">
    <location>
        <begin position="122"/>
        <end position="154"/>
    </location>
</feature>
<dbReference type="GO" id="GO:0016020">
    <property type="term" value="C:membrane"/>
    <property type="evidence" value="ECO:0007669"/>
    <property type="project" value="UniProtKB-SubCell"/>
</dbReference>
<evidence type="ECO:0000256" key="3">
    <source>
        <dbReference type="ARBA" id="ARBA00022737"/>
    </source>
</evidence>
<dbReference type="Proteomes" id="UP000607653">
    <property type="component" value="Unassembled WGS sequence"/>
</dbReference>
<evidence type="ECO:0000256" key="6">
    <source>
        <dbReference type="ARBA" id="ARBA00023136"/>
    </source>
</evidence>
<evidence type="ECO:0000259" key="9">
    <source>
        <dbReference type="Pfam" id="PF13962"/>
    </source>
</evidence>
<keyword evidence="5 7" id="KW-0040">ANK repeat</keyword>
<feature type="transmembrane region" description="Helical" evidence="8">
    <location>
        <begin position="351"/>
        <end position="369"/>
    </location>
</feature>
<dbReference type="PANTHER" id="PTHR24186">
    <property type="entry name" value="PROTEIN PHOSPHATASE 1 REGULATORY SUBUNIT"/>
    <property type="match status" value="1"/>
</dbReference>
<sequence>MVLEQNKNMETPSHKACLKGHLNVLELLLHTDPWVASLVNRYQETLIFVATRRGHAHVVKHLLNNFPEILPLEEDRFTTSLHVAASEGHTGELMNSLNLMNCLIVKSIIEVRQDFAWGKDIQGCTPLHLACNNGHLEITRELLRLDPDLSCLQEQDNGGRTPLHLAAIRGQVNILDEILSASQEPVNILTAGRETALHLAVKNNQFDATKFLVEKVNIIDLVNFPNKDGDTILHLAMARRLYRMCSKLSLESPQIPQLSRPLEPTELIGLTTQAHNWQSELLQSSRSLLKRQASEISETPSMGELETLRSGGLISRTTGPIQSKLEGQGVYYPCQKELNLHIEGLQNDRNTITIVAVLIASVTFTAGFNPPGGVYQDGLLIGRSTRGRSILFKVFMICNNLALFLSLGIVIVLVSVVPFTRKSLTKLLAWNHKALWLSVSFMAMAYMAGSWIIIP</sequence>
<dbReference type="SMART" id="SM00248">
    <property type="entry name" value="ANK"/>
    <property type="match status" value="7"/>
</dbReference>
<feature type="repeat" description="ANK" evidence="7">
    <location>
        <begin position="158"/>
        <end position="180"/>
    </location>
</feature>
<evidence type="ECO:0000256" key="4">
    <source>
        <dbReference type="ARBA" id="ARBA00022989"/>
    </source>
</evidence>
<keyword evidence="3" id="KW-0677">Repeat</keyword>
<dbReference type="PROSITE" id="PS50297">
    <property type="entry name" value="ANK_REP_REGION"/>
    <property type="match status" value="2"/>
</dbReference>
<name>A0A822YT69_NELNU</name>
<organism evidence="10 11">
    <name type="scientific">Nelumbo nucifera</name>
    <name type="common">Sacred lotus</name>
    <dbReference type="NCBI Taxonomy" id="4432"/>
    <lineage>
        <taxon>Eukaryota</taxon>
        <taxon>Viridiplantae</taxon>
        <taxon>Streptophyta</taxon>
        <taxon>Embryophyta</taxon>
        <taxon>Tracheophyta</taxon>
        <taxon>Spermatophyta</taxon>
        <taxon>Magnoliopsida</taxon>
        <taxon>Proteales</taxon>
        <taxon>Nelumbonaceae</taxon>
        <taxon>Nelumbo</taxon>
    </lineage>
</organism>
<evidence type="ECO:0000256" key="1">
    <source>
        <dbReference type="ARBA" id="ARBA00004141"/>
    </source>
</evidence>
<keyword evidence="6 8" id="KW-0472">Membrane</keyword>
<keyword evidence="11" id="KW-1185">Reference proteome</keyword>
<evidence type="ECO:0000256" key="7">
    <source>
        <dbReference type="PROSITE-ProRule" id="PRU00023"/>
    </source>
</evidence>
<dbReference type="AlphaFoldDB" id="A0A822YT69"/>
<reference evidence="10 11" key="1">
    <citation type="journal article" date="2020" name="Mol. Biol. Evol.">
        <title>Distinct Expression and Methylation Patterns for Genes with Different Fates following a Single Whole-Genome Duplication in Flowering Plants.</title>
        <authorList>
            <person name="Shi T."/>
            <person name="Rahmani R.S."/>
            <person name="Gugger P.F."/>
            <person name="Wang M."/>
            <person name="Li H."/>
            <person name="Zhang Y."/>
            <person name="Li Z."/>
            <person name="Wang Q."/>
            <person name="Van de Peer Y."/>
            <person name="Marchal K."/>
            <person name="Chen J."/>
        </authorList>
    </citation>
    <scope>NUCLEOTIDE SEQUENCE [LARGE SCALE GENOMIC DNA]</scope>
    <source>
        <tissue evidence="10">Leaf</tissue>
    </source>
</reference>
<feature type="domain" description="PGG" evidence="9">
    <location>
        <begin position="343"/>
        <end position="452"/>
    </location>
</feature>
<comment type="subcellular location">
    <subcellularLocation>
        <location evidence="1">Membrane</location>
        <topology evidence="1">Multi-pass membrane protein</topology>
    </subcellularLocation>
</comment>
<dbReference type="Gene3D" id="1.25.40.20">
    <property type="entry name" value="Ankyrin repeat-containing domain"/>
    <property type="match status" value="2"/>
</dbReference>